<dbReference type="AlphaFoldDB" id="B9HVM0"/>
<accession>B9HVM0</accession>
<dbReference type="Proteomes" id="UP000006729">
    <property type="component" value="Chromosome 10"/>
</dbReference>
<evidence type="ECO:0000313" key="2">
    <source>
        <dbReference type="Proteomes" id="UP000006729"/>
    </source>
</evidence>
<name>B9HVM0_POPTR</name>
<evidence type="ECO:0000313" key="1">
    <source>
        <dbReference type="EMBL" id="PNT15661.1"/>
    </source>
</evidence>
<protein>
    <submittedName>
        <fullName evidence="1">Uncharacterized protein</fullName>
    </submittedName>
</protein>
<dbReference type="HOGENOM" id="CLU_3000013_0_0_1"/>
<sequence length="57" mass="6496">MVASMGHSCDKFADLLSWYMACKVYGPCPDDWSLSQSGLGCRKFECLSKKKLSEWRN</sequence>
<dbReference type="EMBL" id="CM009299">
    <property type="protein sequence ID" value="PNT15661.1"/>
    <property type="molecule type" value="Genomic_DNA"/>
</dbReference>
<organism evidence="1 2">
    <name type="scientific">Populus trichocarpa</name>
    <name type="common">Western balsam poplar</name>
    <name type="synonym">Populus balsamifera subsp. trichocarpa</name>
    <dbReference type="NCBI Taxonomy" id="3694"/>
    <lineage>
        <taxon>Eukaryota</taxon>
        <taxon>Viridiplantae</taxon>
        <taxon>Streptophyta</taxon>
        <taxon>Embryophyta</taxon>
        <taxon>Tracheophyta</taxon>
        <taxon>Spermatophyta</taxon>
        <taxon>Magnoliopsida</taxon>
        <taxon>eudicotyledons</taxon>
        <taxon>Gunneridae</taxon>
        <taxon>Pentapetalae</taxon>
        <taxon>rosids</taxon>
        <taxon>fabids</taxon>
        <taxon>Malpighiales</taxon>
        <taxon>Salicaceae</taxon>
        <taxon>Saliceae</taxon>
        <taxon>Populus</taxon>
    </lineage>
</organism>
<reference evidence="1 2" key="1">
    <citation type="journal article" date="2006" name="Science">
        <title>The genome of black cottonwood, Populus trichocarpa (Torr. &amp; Gray).</title>
        <authorList>
            <person name="Tuskan G.A."/>
            <person name="Difazio S."/>
            <person name="Jansson S."/>
            <person name="Bohlmann J."/>
            <person name="Grigoriev I."/>
            <person name="Hellsten U."/>
            <person name="Putnam N."/>
            <person name="Ralph S."/>
            <person name="Rombauts S."/>
            <person name="Salamov A."/>
            <person name="Schein J."/>
            <person name="Sterck L."/>
            <person name="Aerts A."/>
            <person name="Bhalerao R.R."/>
            <person name="Bhalerao R.P."/>
            <person name="Blaudez D."/>
            <person name="Boerjan W."/>
            <person name="Brun A."/>
            <person name="Brunner A."/>
            <person name="Busov V."/>
            <person name="Campbell M."/>
            <person name="Carlson J."/>
            <person name="Chalot M."/>
            <person name="Chapman J."/>
            <person name="Chen G.L."/>
            <person name="Cooper D."/>
            <person name="Coutinho P.M."/>
            <person name="Couturier J."/>
            <person name="Covert S."/>
            <person name="Cronk Q."/>
            <person name="Cunningham R."/>
            <person name="Davis J."/>
            <person name="Degroeve S."/>
            <person name="Dejardin A."/>
            <person name="Depamphilis C."/>
            <person name="Detter J."/>
            <person name="Dirks B."/>
            <person name="Dubchak I."/>
            <person name="Duplessis S."/>
            <person name="Ehlting J."/>
            <person name="Ellis B."/>
            <person name="Gendler K."/>
            <person name="Goodstein D."/>
            <person name="Gribskov M."/>
            <person name="Grimwood J."/>
            <person name="Groover A."/>
            <person name="Gunter L."/>
            <person name="Hamberger B."/>
            <person name="Heinze B."/>
            <person name="Helariutta Y."/>
            <person name="Henrissat B."/>
            <person name="Holligan D."/>
            <person name="Holt R."/>
            <person name="Huang W."/>
            <person name="Islam-Faridi N."/>
            <person name="Jones S."/>
            <person name="Jones-Rhoades M."/>
            <person name="Jorgensen R."/>
            <person name="Joshi C."/>
            <person name="Kangasjarvi J."/>
            <person name="Karlsson J."/>
            <person name="Kelleher C."/>
            <person name="Kirkpatrick R."/>
            <person name="Kirst M."/>
            <person name="Kohler A."/>
            <person name="Kalluri U."/>
            <person name="Larimer F."/>
            <person name="Leebens-Mack J."/>
            <person name="Leple J.C."/>
            <person name="Locascio P."/>
            <person name="Lou Y."/>
            <person name="Lucas S."/>
            <person name="Martin F."/>
            <person name="Montanini B."/>
            <person name="Napoli C."/>
            <person name="Nelson D.R."/>
            <person name="Nelson C."/>
            <person name="Nieminen K."/>
            <person name="Nilsson O."/>
            <person name="Pereda V."/>
            <person name="Peter G."/>
            <person name="Philippe R."/>
            <person name="Pilate G."/>
            <person name="Poliakov A."/>
            <person name="Razumovskaya J."/>
            <person name="Richardson P."/>
            <person name="Rinaldi C."/>
            <person name="Ritland K."/>
            <person name="Rouze P."/>
            <person name="Ryaboy D."/>
            <person name="Schmutz J."/>
            <person name="Schrader J."/>
            <person name="Segerman B."/>
            <person name="Shin H."/>
            <person name="Siddiqui A."/>
            <person name="Sterky F."/>
            <person name="Terry A."/>
            <person name="Tsai C.J."/>
            <person name="Uberbacher E."/>
            <person name="Unneberg P."/>
            <person name="Vahala J."/>
            <person name="Wall K."/>
            <person name="Wessler S."/>
            <person name="Yang G."/>
            <person name="Yin T."/>
            <person name="Douglas C."/>
            <person name="Marra M."/>
            <person name="Sandberg G."/>
            <person name="Van de Peer Y."/>
            <person name="Rokhsar D."/>
        </authorList>
    </citation>
    <scope>NUCLEOTIDE SEQUENCE [LARGE SCALE GENOMIC DNA]</scope>
    <source>
        <strain evidence="2">cv. Nisqually</strain>
    </source>
</reference>
<dbReference type="STRING" id="3694.B9HVM0"/>
<proteinExistence type="predicted"/>
<dbReference type="InParanoid" id="B9HVM0"/>
<gene>
    <name evidence="1" type="ORF">POPTR_010G097500</name>
</gene>
<keyword evidence="2" id="KW-1185">Reference proteome</keyword>